<name>A0A516X675_9ACTN</name>
<dbReference type="GO" id="GO:0004518">
    <property type="term" value="F:nuclease activity"/>
    <property type="evidence" value="ECO:0007669"/>
    <property type="project" value="UniProtKB-KW"/>
</dbReference>
<dbReference type="InterPro" id="IPR038257">
    <property type="entry name" value="CRISPR-assoc_Cas3_HD_sf"/>
</dbReference>
<dbReference type="InterPro" id="IPR027417">
    <property type="entry name" value="P-loop_NTPase"/>
</dbReference>
<dbReference type="GO" id="GO:0016787">
    <property type="term" value="F:hydrolase activity"/>
    <property type="evidence" value="ECO:0007669"/>
    <property type="project" value="UniProtKB-KW"/>
</dbReference>
<dbReference type="InterPro" id="IPR001650">
    <property type="entry name" value="Helicase_C-like"/>
</dbReference>
<dbReference type="SMART" id="SM00490">
    <property type="entry name" value="HELICc"/>
    <property type="match status" value="1"/>
</dbReference>
<dbReference type="InterPro" id="IPR006474">
    <property type="entry name" value="Helicase_Cas3_CRISPR-ass_core"/>
</dbReference>
<dbReference type="GO" id="GO:0003723">
    <property type="term" value="F:RNA binding"/>
    <property type="evidence" value="ECO:0007669"/>
    <property type="project" value="TreeGrafter"/>
</dbReference>
<dbReference type="CDD" id="cd09641">
    <property type="entry name" value="Cas3''_I"/>
    <property type="match status" value="1"/>
</dbReference>
<keyword evidence="6" id="KW-0378">Hydrolase</keyword>
<dbReference type="Pfam" id="PF22590">
    <property type="entry name" value="Cas3-like_C_2"/>
    <property type="match status" value="1"/>
</dbReference>
<dbReference type="Gene3D" id="1.10.3210.30">
    <property type="match status" value="1"/>
</dbReference>
<evidence type="ECO:0000256" key="7">
    <source>
        <dbReference type="ARBA" id="ARBA00022806"/>
    </source>
</evidence>
<dbReference type="InterPro" id="IPR006483">
    <property type="entry name" value="CRISPR-assoc_Cas3_HD"/>
</dbReference>
<evidence type="ECO:0000256" key="9">
    <source>
        <dbReference type="ARBA" id="ARBA00023118"/>
    </source>
</evidence>
<dbReference type="RefSeq" id="WP_143909969.1">
    <property type="nucleotide sequence ID" value="NZ_CP041765.1"/>
</dbReference>
<evidence type="ECO:0000256" key="2">
    <source>
        <dbReference type="ARBA" id="ARBA00009046"/>
    </source>
</evidence>
<dbReference type="AlphaFoldDB" id="A0A516X675"/>
<dbReference type="Pfam" id="PF18019">
    <property type="entry name" value="Cas3_HD"/>
    <property type="match status" value="1"/>
</dbReference>
<feature type="domain" description="HD Cas3-type" evidence="10">
    <location>
        <begin position="24"/>
        <end position="226"/>
    </location>
</feature>
<dbReference type="Pfam" id="PF18395">
    <property type="entry name" value="Cas3_C"/>
    <property type="match status" value="1"/>
</dbReference>
<dbReference type="EMBL" id="CP041765">
    <property type="protein sequence ID" value="QDQ98564.1"/>
    <property type="molecule type" value="Genomic_DNA"/>
</dbReference>
<comment type="similarity">
    <text evidence="1">In the N-terminal section; belongs to the CRISPR-associated nuclease Cas3-HD family.</text>
</comment>
<organism evidence="11 12">
    <name type="scientific">Tomitella fengzijianii</name>
    <dbReference type="NCBI Taxonomy" id="2597660"/>
    <lineage>
        <taxon>Bacteria</taxon>
        <taxon>Bacillati</taxon>
        <taxon>Actinomycetota</taxon>
        <taxon>Actinomycetes</taxon>
        <taxon>Mycobacteriales</taxon>
        <taxon>Tomitella</taxon>
    </lineage>
</organism>
<evidence type="ECO:0000256" key="8">
    <source>
        <dbReference type="ARBA" id="ARBA00022840"/>
    </source>
</evidence>
<dbReference type="NCBIfam" id="TIGR01596">
    <property type="entry name" value="cas3_HD"/>
    <property type="match status" value="1"/>
</dbReference>
<dbReference type="GO" id="GO:0046872">
    <property type="term" value="F:metal ion binding"/>
    <property type="evidence" value="ECO:0007669"/>
    <property type="project" value="UniProtKB-KW"/>
</dbReference>
<accession>A0A516X675</accession>
<dbReference type="GO" id="GO:0003724">
    <property type="term" value="F:RNA helicase activity"/>
    <property type="evidence" value="ECO:0007669"/>
    <property type="project" value="TreeGrafter"/>
</dbReference>
<keyword evidence="7" id="KW-0347">Helicase</keyword>
<dbReference type="KEGG" id="toy:FO059_16095"/>
<dbReference type="GO" id="GO:0051607">
    <property type="term" value="P:defense response to virus"/>
    <property type="evidence" value="ECO:0007669"/>
    <property type="project" value="UniProtKB-KW"/>
</dbReference>
<dbReference type="PROSITE" id="PS51643">
    <property type="entry name" value="HD_CAS3"/>
    <property type="match status" value="1"/>
</dbReference>
<dbReference type="PANTHER" id="PTHR47963:SF9">
    <property type="entry name" value="CRISPR-ASSOCIATED ENDONUCLEASE_HELICASE CAS3"/>
    <property type="match status" value="1"/>
</dbReference>
<dbReference type="Proteomes" id="UP000317344">
    <property type="component" value="Chromosome"/>
</dbReference>
<evidence type="ECO:0000256" key="4">
    <source>
        <dbReference type="ARBA" id="ARBA00022723"/>
    </source>
</evidence>
<dbReference type="SUPFAM" id="SSF52540">
    <property type="entry name" value="P-loop containing nucleoside triphosphate hydrolases"/>
    <property type="match status" value="1"/>
</dbReference>
<keyword evidence="9" id="KW-0051">Antiviral defense</keyword>
<dbReference type="InterPro" id="IPR050547">
    <property type="entry name" value="DEAD_box_RNA_helicases"/>
</dbReference>
<reference evidence="11 12" key="1">
    <citation type="submission" date="2019-07" db="EMBL/GenBank/DDBJ databases">
        <title>Tomitella cavernea sp. nov., an actinomycete isolated from soil.</title>
        <authorList>
            <person name="Cheng J."/>
        </authorList>
    </citation>
    <scope>NUCLEOTIDE SEQUENCE [LARGE SCALE GENOMIC DNA]</scope>
    <source>
        <strain evidence="11 12">HY188</strain>
    </source>
</reference>
<keyword evidence="8" id="KW-0067">ATP-binding</keyword>
<evidence type="ECO:0000313" key="12">
    <source>
        <dbReference type="Proteomes" id="UP000317344"/>
    </source>
</evidence>
<dbReference type="GO" id="GO:0005524">
    <property type="term" value="F:ATP binding"/>
    <property type="evidence" value="ECO:0007669"/>
    <property type="project" value="UniProtKB-KW"/>
</dbReference>
<keyword evidence="5" id="KW-0547">Nucleotide-binding</keyword>
<evidence type="ECO:0000256" key="6">
    <source>
        <dbReference type="ARBA" id="ARBA00022801"/>
    </source>
</evidence>
<dbReference type="OrthoDB" id="9810236at2"/>
<evidence type="ECO:0000259" key="10">
    <source>
        <dbReference type="PROSITE" id="PS51643"/>
    </source>
</evidence>
<evidence type="ECO:0000256" key="1">
    <source>
        <dbReference type="ARBA" id="ARBA00006847"/>
    </source>
</evidence>
<dbReference type="NCBIfam" id="TIGR01587">
    <property type="entry name" value="cas3_core"/>
    <property type="match status" value="1"/>
</dbReference>
<dbReference type="InterPro" id="IPR041372">
    <property type="entry name" value="Cas3_C"/>
</dbReference>
<evidence type="ECO:0000313" key="11">
    <source>
        <dbReference type="EMBL" id="QDQ98564.1"/>
    </source>
</evidence>
<dbReference type="Gene3D" id="3.40.50.300">
    <property type="entry name" value="P-loop containing nucleotide triphosphate hydrolases"/>
    <property type="match status" value="2"/>
</dbReference>
<dbReference type="CDD" id="cd17930">
    <property type="entry name" value="DEXHc_cas3"/>
    <property type="match status" value="1"/>
</dbReference>
<keyword evidence="4" id="KW-0479">Metal-binding</keyword>
<dbReference type="PANTHER" id="PTHR47963">
    <property type="entry name" value="DEAD-BOX ATP-DEPENDENT RNA HELICASE 47, MITOCHONDRIAL"/>
    <property type="match status" value="1"/>
</dbReference>
<keyword evidence="12" id="KW-1185">Reference proteome</keyword>
<gene>
    <name evidence="11" type="primary">cas3</name>
    <name evidence="11" type="ORF">FO059_16095</name>
</gene>
<proteinExistence type="inferred from homology"/>
<evidence type="ECO:0000256" key="5">
    <source>
        <dbReference type="ARBA" id="ARBA00022741"/>
    </source>
</evidence>
<keyword evidence="3" id="KW-0540">Nuclease</keyword>
<sequence>MYQPGTTSSTLSAPASSAWAKSDRDGNWAPLARHMADSAAIAGLLWDEFLSPAVRRLVIDAIGDEDRARRVAVWMAGGHDLGKCTPAFAIQAPALCDRMIEMDLEVRIGIGDGGRKVVPHSLAGFTLWTAWLEERGVKATRAWTYAAASGGHHGVYPDGGDDTRAMPGTLFTGESQTWRDTQWELADFATTLAGITVDDIATFAKKPLPQQVQVLLTGFTIMADWLASNERWFPLTDGARTSEERADAAVRDLRFPAPWSPEPPHEADELLRSRFGLSAGRVRPVQAAAVDVARACAGAELMIIEAPTGEGKTFAALAAAEVLAARFGLGGLQFALPTCATSDGMFPTIARWLPTTMPSDTRASLALSHGRAQFNDQYQGLLGRRGFRSTGIGEGTDRCGGEVVAHWWLSGRKSAALADFVVCTIDQILFSALSSRHVMLRHLGMAGKVVVLDEIHAADAFMSQYLHRALEWLAAYGVPVIALSATLPPAQRTELLTAYNKGRGRKVPSGAYQASADAAGYPLITVTAPAGAASVAVEPSSRRVQYQVEWHEANDSDGADDAAALASDVAVAAADSGCIAVVCNTVRRAQAVFGALQTVLGDDVVLLHSRFVAQERARIENRLRTGLGPDAGDSRPKRLVVVATQVVEQSLDLDFDLMFTDIAPLDLVIQRAGRLHRHARESRPRGMERARLVITGTRRSVQGDPRFAPGLTSVYPTIALLRSVACLDAHGPLILSPADVPGLVRFAYDEGLEPPADWRAAWAKAEDRDRDRVADQVSRAKVFRIAAPKRGGNMRGWNSLRGAEGSDDALSQAQVRDAADALEVIVVQRISGAIVGPPWAGELAGMPLESATVVDDDLARTIARWTVRFPAYMGDGKLGDAVIDALEENKIDSWQNSRWLGGALALVLDEDLRAVVAGFDVAYDVRRGLIVKKCRRTSDV</sequence>
<dbReference type="InterPro" id="IPR054712">
    <property type="entry name" value="Cas3-like_dom"/>
</dbReference>
<reference evidence="11 12" key="2">
    <citation type="submission" date="2019-07" db="EMBL/GenBank/DDBJ databases">
        <authorList>
            <person name="Huang Y."/>
        </authorList>
    </citation>
    <scope>NUCLEOTIDE SEQUENCE [LARGE SCALE GENOMIC DNA]</scope>
    <source>
        <strain evidence="11 12">HY188</strain>
    </source>
</reference>
<protein>
    <submittedName>
        <fullName evidence="11">CRISPR-associated helicase Cas3</fullName>
    </submittedName>
</protein>
<evidence type="ECO:0000256" key="3">
    <source>
        <dbReference type="ARBA" id="ARBA00022722"/>
    </source>
</evidence>
<comment type="similarity">
    <text evidence="2">In the central section; belongs to the CRISPR-associated helicase Cas3 family.</text>
</comment>